<feature type="transmembrane region" description="Helical" evidence="7">
    <location>
        <begin position="131"/>
        <end position="157"/>
    </location>
</feature>
<dbReference type="AlphaFoldDB" id="A0A927D083"/>
<evidence type="ECO:0000256" key="6">
    <source>
        <dbReference type="ARBA" id="ARBA00023136"/>
    </source>
</evidence>
<evidence type="ECO:0000256" key="4">
    <source>
        <dbReference type="ARBA" id="ARBA00022692"/>
    </source>
</evidence>
<keyword evidence="6 7" id="KW-0472">Membrane</keyword>
<dbReference type="InterPro" id="IPR022324">
    <property type="entry name" value="Bacilysin_exporter_BacE_put"/>
</dbReference>
<evidence type="ECO:0000256" key="5">
    <source>
        <dbReference type="ARBA" id="ARBA00022989"/>
    </source>
</evidence>
<protein>
    <submittedName>
        <fullName evidence="9">MFS transporter</fullName>
    </submittedName>
</protein>
<dbReference type="PANTHER" id="PTHR43266:SF2">
    <property type="entry name" value="MAJOR FACILITATOR SUPERFAMILY (MFS) PROFILE DOMAIN-CONTAINING PROTEIN"/>
    <property type="match status" value="1"/>
</dbReference>
<evidence type="ECO:0000256" key="7">
    <source>
        <dbReference type="SAM" id="Phobius"/>
    </source>
</evidence>
<evidence type="ECO:0000256" key="1">
    <source>
        <dbReference type="ARBA" id="ARBA00004651"/>
    </source>
</evidence>
<dbReference type="Proteomes" id="UP000602076">
    <property type="component" value="Unassembled WGS sequence"/>
</dbReference>
<feature type="transmembrane region" description="Helical" evidence="7">
    <location>
        <begin position="253"/>
        <end position="274"/>
    </location>
</feature>
<reference evidence="9" key="1">
    <citation type="submission" date="2020-09" db="EMBL/GenBank/DDBJ databases">
        <title>Bacillus faecalis sp. nov., a moderately halophilic bacterium isolated from cow faeces.</title>
        <authorList>
            <person name="Jiang L."/>
            <person name="Lee J."/>
        </authorList>
    </citation>
    <scope>NUCLEOTIDE SEQUENCE</scope>
    <source>
        <strain evidence="9">AGMB 02131</strain>
    </source>
</reference>
<dbReference type="InterPro" id="IPR011701">
    <property type="entry name" value="MFS"/>
</dbReference>
<feature type="transmembrane region" description="Helical" evidence="7">
    <location>
        <begin position="368"/>
        <end position="391"/>
    </location>
</feature>
<dbReference type="SUPFAM" id="SSF103473">
    <property type="entry name" value="MFS general substrate transporter"/>
    <property type="match status" value="1"/>
</dbReference>
<comment type="subcellular location">
    <subcellularLocation>
        <location evidence="1">Cell membrane</location>
        <topology evidence="1">Multi-pass membrane protein</topology>
    </subcellularLocation>
</comment>
<proteinExistence type="predicted"/>
<accession>A0A927D083</accession>
<evidence type="ECO:0000256" key="2">
    <source>
        <dbReference type="ARBA" id="ARBA00022448"/>
    </source>
</evidence>
<feature type="transmembrane region" description="Helical" evidence="7">
    <location>
        <begin position="215"/>
        <end position="233"/>
    </location>
</feature>
<keyword evidence="2" id="KW-0813">Transport</keyword>
<dbReference type="Gene3D" id="1.20.1250.20">
    <property type="entry name" value="MFS general substrate transporter like domains"/>
    <property type="match status" value="1"/>
</dbReference>
<feature type="transmembrane region" description="Helical" evidence="7">
    <location>
        <begin position="340"/>
        <end position="362"/>
    </location>
</feature>
<sequence length="406" mass="44491">MTGTWKNPILLLAGIGVSYLGSWIYLIAINLSVLQMTGSAAAVAGLYIIRPIAVLMTNTWAGSLIDRVNKRKLMMFVDIARGALVFLIPFIDSLWVIYGLLLLINILGAFFGPASFVYITKLIPAEKRQKFNSWMSMMSSGAFLVGPAISGVLIMYAGTDMCIFINAATFIICALFIYFLPDVDEVTEHKTEPIGWKTLMNDWALVKDFMKGAPLLLTVYCLFQAAMLIGFALDSQEVTFIKTTLNLTDTDYGLIVSITGVGSLLGALTSAMLADKLHLKLYIGIGMLMTSVGYVMFYASINFITATSAFVFLGFFLSFANTGYATFFQGSVPVDLMGRVGSIAEMLQGIVQIVLTLILGFFAEWLTLQFVCIVFAAISVIFALALAIFTLQPSKTRFFEISKTDM</sequence>
<name>A0A927D083_9BACI</name>
<comment type="caution">
    <text evidence="9">The sequence shown here is derived from an EMBL/GenBank/DDBJ whole genome shotgun (WGS) entry which is preliminary data.</text>
</comment>
<feature type="transmembrane region" description="Helical" evidence="7">
    <location>
        <begin position="307"/>
        <end position="328"/>
    </location>
</feature>
<dbReference type="Pfam" id="PF07690">
    <property type="entry name" value="MFS_1"/>
    <property type="match status" value="2"/>
</dbReference>
<dbReference type="PROSITE" id="PS50850">
    <property type="entry name" value="MFS"/>
    <property type="match status" value="1"/>
</dbReference>
<feature type="transmembrane region" description="Helical" evidence="7">
    <location>
        <begin position="163"/>
        <end position="180"/>
    </location>
</feature>
<dbReference type="PRINTS" id="PR01988">
    <property type="entry name" value="EXPORTERBACE"/>
</dbReference>
<evidence type="ECO:0000313" key="9">
    <source>
        <dbReference type="EMBL" id="MBD3109180.1"/>
    </source>
</evidence>
<dbReference type="InterPro" id="IPR020846">
    <property type="entry name" value="MFS_dom"/>
</dbReference>
<keyword evidence="3" id="KW-1003">Cell membrane</keyword>
<dbReference type="CDD" id="cd06173">
    <property type="entry name" value="MFS_MefA_like"/>
    <property type="match status" value="1"/>
</dbReference>
<evidence type="ECO:0000313" key="10">
    <source>
        <dbReference type="Proteomes" id="UP000602076"/>
    </source>
</evidence>
<feature type="transmembrane region" description="Helical" evidence="7">
    <location>
        <begin position="281"/>
        <end position="301"/>
    </location>
</feature>
<dbReference type="InterPro" id="IPR036259">
    <property type="entry name" value="MFS_trans_sf"/>
</dbReference>
<organism evidence="9 10">
    <name type="scientific">Peribacillus faecalis</name>
    <dbReference type="NCBI Taxonomy" id="2772559"/>
    <lineage>
        <taxon>Bacteria</taxon>
        <taxon>Bacillati</taxon>
        <taxon>Bacillota</taxon>
        <taxon>Bacilli</taxon>
        <taxon>Bacillales</taxon>
        <taxon>Bacillaceae</taxon>
        <taxon>Peribacillus</taxon>
    </lineage>
</organism>
<evidence type="ECO:0000259" key="8">
    <source>
        <dbReference type="PROSITE" id="PS50850"/>
    </source>
</evidence>
<dbReference type="GO" id="GO:0022857">
    <property type="term" value="F:transmembrane transporter activity"/>
    <property type="evidence" value="ECO:0007669"/>
    <property type="project" value="InterPro"/>
</dbReference>
<dbReference type="EMBL" id="JACXSI010000029">
    <property type="protein sequence ID" value="MBD3109180.1"/>
    <property type="molecule type" value="Genomic_DNA"/>
</dbReference>
<dbReference type="GO" id="GO:0005886">
    <property type="term" value="C:plasma membrane"/>
    <property type="evidence" value="ECO:0007669"/>
    <property type="project" value="UniProtKB-SubCell"/>
</dbReference>
<feature type="transmembrane region" description="Helical" evidence="7">
    <location>
        <begin position="9"/>
        <end position="28"/>
    </location>
</feature>
<feature type="domain" description="Major facilitator superfamily (MFS) profile" evidence="8">
    <location>
        <begin position="7"/>
        <end position="397"/>
    </location>
</feature>
<keyword evidence="10" id="KW-1185">Reference proteome</keyword>
<dbReference type="PANTHER" id="PTHR43266">
    <property type="entry name" value="MACROLIDE-EFFLUX PROTEIN"/>
    <property type="match status" value="1"/>
</dbReference>
<feature type="transmembrane region" description="Helical" evidence="7">
    <location>
        <begin position="40"/>
        <end position="61"/>
    </location>
</feature>
<keyword evidence="5 7" id="KW-1133">Transmembrane helix</keyword>
<dbReference type="RefSeq" id="WP_190998717.1">
    <property type="nucleotide sequence ID" value="NZ_JACXSI010000029.1"/>
</dbReference>
<gene>
    <name evidence="9" type="ORF">IEO70_12560</name>
</gene>
<evidence type="ECO:0000256" key="3">
    <source>
        <dbReference type="ARBA" id="ARBA00022475"/>
    </source>
</evidence>
<keyword evidence="4 7" id="KW-0812">Transmembrane</keyword>